<dbReference type="InterPro" id="IPR001279">
    <property type="entry name" value="Metallo-B-lactamas"/>
</dbReference>
<dbReference type="CDD" id="cd07722">
    <property type="entry name" value="LACTB2-like_MBL-fold"/>
    <property type="match status" value="1"/>
</dbReference>
<dbReference type="InterPro" id="IPR047921">
    <property type="entry name" value="LACTB2-like_MBL-fold"/>
</dbReference>
<evidence type="ECO:0000259" key="6">
    <source>
        <dbReference type="SMART" id="SM00849"/>
    </source>
</evidence>
<comment type="similarity">
    <text evidence="1">Belongs to the metallo-beta-lactamase superfamily. Glyoxalase II family.</text>
</comment>
<evidence type="ECO:0000313" key="7">
    <source>
        <dbReference type="EMBL" id="CAG5056467.1"/>
    </source>
</evidence>
<dbReference type="GO" id="GO:0003727">
    <property type="term" value="F:single-stranded RNA binding"/>
    <property type="evidence" value="ECO:0007669"/>
    <property type="project" value="TreeGrafter"/>
</dbReference>
<dbReference type="EMBL" id="CAJQZP010001607">
    <property type="protein sequence ID" value="CAG5056467.1"/>
    <property type="molecule type" value="Genomic_DNA"/>
</dbReference>
<protein>
    <recommendedName>
        <fullName evidence="5">Beta-lactamase-like protein 2 homolog</fullName>
    </recommendedName>
</protein>
<name>A0A8S3YDW1_PARAO</name>
<gene>
    <name evidence="7" type="ORF">PAPOLLO_LOCUS26730</name>
</gene>
<dbReference type="Pfam" id="PF00753">
    <property type="entry name" value="Lactamase_B"/>
    <property type="match status" value="1"/>
</dbReference>
<dbReference type="PANTHER" id="PTHR23131:SF0">
    <property type="entry name" value="ENDORIBONUCLEASE LACTB2"/>
    <property type="match status" value="1"/>
</dbReference>
<feature type="domain" description="Metallo-beta-lactamase" evidence="6">
    <location>
        <begin position="30"/>
        <end position="196"/>
    </location>
</feature>
<dbReference type="PANTHER" id="PTHR23131">
    <property type="entry name" value="ENDORIBONUCLEASE LACTB2"/>
    <property type="match status" value="1"/>
</dbReference>
<keyword evidence="8" id="KW-1185">Reference proteome</keyword>
<dbReference type="AlphaFoldDB" id="A0A8S3YDW1"/>
<dbReference type="Proteomes" id="UP000691718">
    <property type="component" value="Unassembled WGS sequence"/>
</dbReference>
<dbReference type="GO" id="GO:0005759">
    <property type="term" value="C:mitochondrial matrix"/>
    <property type="evidence" value="ECO:0007669"/>
    <property type="project" value="TreeGrafter"/>
</dbReference>
<dbReference type="InterPro" id="IPR041516">
    <property type="entry name" value="LACTB2_WH"/>
</dbReference>
<keyword evidence="2" id="KW-0479">Metal-binding</keyword>
<sequence>MTTVIPAVTRLSNRIIRILGCNPGPMTLQGTNTYLIGTGKNRVLLDTGDKNVMEYQKHLKEVVQSEQVNIEHIVLTHWHHDHIGGVEDIYGTIAKQPTIWKHKRSENDTEDKPLSFPMSWLCDGQEIKVEGATIKIHHTPGHTTDHIVLTLLEDNVLFSGDCILGEGTAVFEDLYTYMKSLHRILDLKPSVIYPGHGNVVEDPIRKIEYYIAHRNQRESQILETLKNHADKNLTEMDLVKIIYTEIPEHLWPAAAYNVKHHLTKLTKEKKIKQMDVEGESRWQYILSSNL</sequence>
<evidence type="ECO:0000256" key="4">
    <source>
        <dbReference type="ARBA" id="ARBA00022833"/>
    </source>
</evidence>
<reference evidence="7" key="1">
    <citation type="submission" date="2021-04" db="EMBL/GenBank/DDBJ databases">
        <authorList>
            <person name="Tunstrom K."/>
        </authorList>
    </citation>
    <scope>NUCLEOTIDE SEQUENCE</scope>
</reference>
<dbReference type="InterPro" id="IPR050662">
    <property type="entry name" value="Sec-metab_biosynth-thioest"/>
</dbReference>
<dbReference type="FunFam" id="1.10.10.10:FF:000328">
    <property type="entry name" value="Lactamase beta 2"/>
    <property type="match status" value="1"/>
</dbReference>
<dbReference type="OrthoDB" id="17458at2759"/>
<dbReference type="SMART" id="SM00849">
    <property type="entry name" value="Lactamase_B"/>
    <property type="match status" value="1"/>
</dbReference>
<keyword evidence="3" id="KW-0378">Hydrolase</keyword>
<evidence type="ECO:0000256" key="1">
    <source>
        <dbReference type="ARBA" id="ARBA00006759"/>
    </source>
</evidence>
<organism evidence="7 8">
    <name type="scientific">Parnassius apollo</name>
    <name type="common">Apollo butterfly</name>
    <name type="synonym">Papilio apollo</name>
    <dbReference type="NCBI Taxonomy" id="110799"/>
    <lineage>
        <taxon>Eukaryota</taxon>
        <taxon>Metazoa</taxon>
        <taxon>Ecdysozoa</taxon>
        <taxon>Arthropoda</taxon>
        <taxon>Hexapoda</taxon>
        <taxon>Insecta</taxon>
        <taxon>Pterygota</taxon>
        <taxon>Neoptera</taxon>
        <taxon>Endopterygota</taxon>
        <taxon>Lepidoptera</taxon>
        <taxon>Glossata</taxon>
        <taxon>Ditrysia</taxon>
        <taxon>Papilionoidea</taxon>
        <taxon>Papilionidae</taxon>
        <taxon>Parnassiinae</taxon>
        <taxon>Parnassini</taxon>
        <taxon>Parnassius</taxon>
        <taxon>Parnassius</taxon>
    </lineage>
</organism>
<dbReference type="GO" id="GO:0016787">
    <property type="term" value="F:hydrolase activity"/>
    <property type="evidence" value="ECO:0007669"/>
    <property type="project" value="UniProtKB-KW"/>
</dbReference>
<dbReference type="FunFam" id="3.60.15.10:FF:000017">
    <property type="entry name" value="Lactamase beta 2"/>
    <property type="match status" value="1"/>
</dbReference>
<evidence type="ECO:0000256" key="2">
    <source>
        <dbReference type="ARBA" id="ARBA00022723"/>
    </source>
</evidence>
<comment type="caution">
    <text evidence="7">The sequence shown here is derived from an EMBL/GenBank/DDBJ whole genome shotgun (WGS) entry which is preliminary data.</text>
</comment>
<evidence type="ECO:0000256" key="3">
    <source>
        <dbReference type="ARBA" id="ARBA00022801"/>
    </source>
</evidence>
<dbReference type="GO" id="GO:0046872">
    <property type="term" value="F:metal ion binding"/>
    <property type="evidence" value="ECO:0007669"/>
    <property type="project" value="UniProtKB-KW"/>
</dbReference>
<dbReference type="Pfam" id="PF17778">
    <property type="entry name" value="WHD_BLACT"/>
    <property type="match status" value="1"/>
</dbReference>
<keyword evidence="4" id="KW-0862">Zinc</keyword>
<evidence type="ECO:0000313" key="8">
    <source>
        <dbReference type="Proteomes" id="UP000691718"/>
    </source>
</evidence>
<proteinExistence type="inferred from homology"/>
<evidence type="ECO:0000256" key="5">
    <source>
        <dbReference type="ARBA" id="ARBA00069358"/>
    </source>
</evidence>
<dbReference type="GO" id="GO:0004521">
    <property type="term" value="F:RNA endonuclease activity"/>
    <property type="evidence" value="ECO:0007669"/>
    <property type="project" value="TreeGrafter"/>
</dbReference>
<accession>A0A8S3YDW1</accession>